<dbReference type="EMBL" id="OU466862">
    <property type="protein sequence ID" value="CAH2074002.1"/>
    <property type="molecule type" value="Genomic_DNA"/>
</dbReference>
<keyword evidence="1" id="KW-1002">Plastid outer membrane</keyword>
<accession>A0AAU9STS5</accession>
<dbReference type="PROSITE" id="PS51779">
    <property type="entry name" value="POTRA"/>
    <property type="match status" value="1"/>
</dbReference>
<evidence type="ECO:0000256" key="1">
    <source>
        <dbReference type="ARBA" id="ARBA00022805"/>
    </source>
</evidence>
<reference evidence="6 7" key="1">
    <citation type="submission" date="2022-03" db="EMBL/GenBank/DDBJ databases">
        <authorList>
            <person name="Nunn A."/>
            <person name="Chopra R."/>
            <person name="Nunn A."/>
            <person name="Contreras Garrido A."/>
        </authorList>
    </citation>
    <scope>NUCLEOTIDE SEQUENCE [LARGE SCALE GENOMIC DNA]</scope>
</reference>
<evidence type="ECO:0000256" key="2">
    <source>
        <dbReference type="ARBA" id="ARBA00023136"/>
    </source>
</evidence>
<dbReference type="InterPro" id="IPR010827">
    <property type="entry name" value="BamA/TamA_POTRA"/>
</dbReference>
<evidence type="ECO:0000313" key="6">
    <source>
        <dbReference type="EMBL" id="CAH2074002.1"/>
    </source>
</evidence>
<dbReference type="Gene3D" id="2.40.160.50">
    <property type="entry name" value="membrane protein fhac: a member of the omp85/tpsb transporter family"/>
    <property type="match status" value="1"/>
</dbReference>
<feature type="region of interest" description="Disordered" evidence="4">
    <location>
        <begin position="402"/>
        <end position="422"/>
    </location>
</feature>
<dbReference type="InterPro" id="IPR039910">
    <property type="entry name" value="D15-like"/>
</dbReference>
<dbReference type="InterPro" id="IPR000184">
    <property type="entry name" value="Bac_surfAg_D15"/>
</dbReference>
<gene>
    <name evidence="6" type="ORF">TAV2_LOCUS21415</name>
</gene>
<keyword evidence="7" id="KW-1185">Reference proteome</keyword>
<evidence type="ECO:0000256" key="4">
    <source>
        <dbReference type="SAM" id="MobiDB-lite"/>
    </source>
</evidence>
<keyword evidence="2" id="KW-0472">Membrane</keyword>
<dbReference type="FunFam" id="2.40.160.50:FF:000005">
    <property type="entry name" value="Outer membrane OMP85 family protein"/>
    <property type="match status" value="1"/>
</dbReference>
<name>A0AAU9STS5_THLAR</name>
<dbReference type="Pfam" id="PF07244">
    <property type="entry name" value="POTRA"/>
    <property type="match status" value="1"/>
</dbReference>
<dbReference type="Proteomes" id="UP000836841">
    <property type="component" value="Chromosome 6"/>
</dbReference>
<dbReference type="Gene3D" id="3.10.20.310">
    <property type="entry name" value="membrane protein fhac"/>
    <property type="match status" value="1"/>
</dbReference>
<feature type="region of interest" description="Disordered" evidence="4">
    <location>
        <begin position="1"/>
        <end position="61"/>
    </location>
</feature>
<evidence type="ECO:0000256" key="3">
    <source>
        <dbReference type="ARBA" id="ARBA00024013"/>
    </source>
</evidence>
<evidence type="ECO:0000259" key="5">
    <source>
        <dbReference type="PROSITE" id="PS51779"/>
    </source>
</evidence>
<dbReference type="PANTHER" id="PTHR12815">
    <property type="entry name" value="SORTING AND ASSEMBLY MACHINERY SAMM50 PROTEIN FAMILY MEMBER"/>
    <property type="match status" value="1"/>
</dbReference>
<dbReference type="InterPro" id="IPR034746">
    <property type="entry name" value="POTRA"/>
</dbReference>
<keyword evidence="1" id="KW-0934">Plastid</keyword>
<proteinExistence type="predicted"/>
<sequence>MANPADRPDPDLPTPNLEPGAEEVEELEDINGDGEEEEEYEGEDDDEATAAKPQTREDAATNRIRAESLFRRMGAAPVPVRVHDVIVKGNDKTKDHVIEAEVDVVRQATTLQELLEASKVANFRLQALDIFDSVKITLDPGPPELPGTTNVVIKVVEREKPLTCELGAFTKAETRSSSLEVSAKYKNLFGYGDNWDGSLAYGCDNSAEVGLGMYLPRFRGRPSPFTSRLYLSTQDWLKFSSYKERALGLSLGLLSTEYHDLVYTVAWRNFIDPSRMASRSIRRQLGHSLVSDLKYTFKVDKRNSPLRPTRGYSFISTSQIGGLAPNKATLRFLRQEIDLRYAVPLGFYRAALNFGVSGGIMFPWGSGYKSRASSVPERFFVGGNVSPVCSLGGPSALWGFKTRGLGPNEPRREEEEDQSGDTYERDFVGGDVAVTAFADLSFDFPLRWFRDRGIHGHVFACAGNMAELSENKYRNFSAPKFLETFRSSVGAGIVVPTSLFRMELNYCHILKKQEHDRAKSGFFLTFSTSS</sequence>
<comment type="subcellular location">
    <subcellularLocation>
        <location evidence="3">Plastid</location>
        <location evidence="3">Chloroplast outer membrane</location>
    </subcellularLocation>
</comment>
<dbReference type="FunFam" id="3.10.20.310:FF:000016">
    <property type="entry name" value="Outer membrane OMP85 family protein"/>
    <property type="match status" value="1"/>
</dbReference>
<dbReference type="AlphaFoldDB" id="A0AAU9STS5"/>
<protein>
    <recommendedName>
        <fullName evidence="5">POTRA domain-containing protein</fullName>
    </recommendedName>
</protein>
<evidence type="ECO:0000313" key="7">
    <source>
        <dbReference type="Proteomes" id="UP000836841"/>
    </source>
</evidence>
<dbReference type="GO" id="GO:0009707">
    <property type="term" value="C:chloroplast outer membrane"/>
    <property type="evidence" value="ECO:0007669"/>
    <property type="project" value="UniProtKB-SubCell"/>
</dbReference>
<feature type="compositionally biased region" description="Acidic residues" evidence="4">
    <location>
        <begin position="20"/>
        <end position="48"/>
    </location>
</feature>
<dbReference type="PANTHER" id="PTHR12815:SF38">
    <property type="entry name" value="OUTER MEMBRANE OMP85 FAMILY PROTEIN"/>
    <property type="match status" value="1"/>
</dbReference>
<organism evidence="6 7">
    <name type="scientific">Thlaspi arvense</name>
    <name type="common">Field penny-cress</name>
    <dbReference type="NCBI Taxonomy" id="13288"/>
    <lineage>
        <taxon>Eukaryota</taxon>
        <taxon>Viridiplantae</taxon>
        <taxon>Streptophyta</taxon>
        <taxon>Embryophyta</taxon>
        <taxon>Tracheophyta</taxon>
        <taxon>Spermatophyta</taxon>
        <taxon>Magnoliopsida</taxon>
        <taxon>eudicotyledons</taxon>
        <taxon>Gunneridae</taxon>
        <taxon>Pentapetalae</taxon>
        <taxon>rosids</taxon>
        <taxon>malvids</taxon>
        <taxon>Brassicales</taxon>
        <taxon>Brassicaceae</taxon>
        <taxon>Thlaspideae</taxon>
        <taxon>Thlaspi</taxon>
    </lineage>
</organism>
<dbReference type="Pfam" id="PF01103">
    <property type="entry name" value="Omp85"/>
    <property type="match status" value="1"/>
</dbReference>
<feature type="compositionally biased region" description="Basic and acidic residues" evidence="4">
    <location>
        <begin position="1"/>
        <end position="10"/>
    </location>
</feature>
<feature type="domain" description="POTRA" evidence="5">
    <location>
        <begin position="80"/>
        <end position="158"/>
    </location>
</feature>